<keyword evidence="8" id="KW-1185">Reference proteome</keyword>
<evidence type="ECO:0000256" key="4">
    <source>
        <dbReference type="ARBA" id="ARBA00023002"/>
    </source>
</evidence>
<gene>
    <name evidence="7" type="ORF">BZA70DRAFT_273067</name>
</gene>
<feature type="domain" description="FAD-binding PCMH-type" evidence="6">
    <location>
        <begin position="155"/>
        <end position="333"/>
    </location>
</feature>
<dbReference type="SUPFAM" id="SSF56176">
    <property type="entry name" value="FAD-binding/transporter-associated domain-like"/>
    <property type="match status" value="1"/>
</dbReference>
<dbReference type="InterPro" id="IPR016166">
    <property type="entry name" value="FAD-bd_PCMH"/>
</dbReference>
<dbReference type="InterPro" id="IPR036318">
    <property type="entry name" value="FAD-bd_PCMH-like_sf"/>
</dbReference>
<dbReference type="GeneID" id="90037282"/>
<dbReference type="PANTHER" id="PTHR11748">
    <property type="entry name" value="D-LACTATE DEHYDROGENASE"/>
    <property type="match status" value="1"/>
</dbReference>
<evidence type="ECO:0000256" key="3">
    <source>
        <dbReference type="ARBA" id="ARBA00022827"/>
    </source>
</evidence>
<evidence type="ECO:0000256" key="1">
    <source>
        <dbReference type="ARBA" id="ARBA00001974"/>
    </source>
</evidence>
<keyword evidence="2" id="KW-0285">Flavoprotein</keyword>
<dbReference type="Pfam" id="PF01565">
    <property type="entry name" value="FAD_binding_4"/>
    <property type="match status" value="1"/>
</dbReference>
<dbReference type="Pfam" id="PF02913">
    <property type="entry name" value="FAD-oxidase_C"/>
    <property type="match status" value="1"/>
</dbReference>
<evidence type="ECO:0000259" key="6">
    <source>
        <dbReference type="PROSITE" id="PS51387"/>
    </source>
</evidence>
<dbReference type="Gene3D" id="3.30.70.2740">
    <property type="match status" value="1"/>
</dbReference>
<keyword evidence="4" id="KW-0560">Oxidoreductase</keyword>
<evidence type="ECO:0000256" key="5">
    <source>
        <dbReference type="SAM" id="MobiDB-lite"/>
    </source>
</evidence>
<evidence type="ECO:0000256" key="2">
    <source>
        <dbReference type="ARBA" id="ARBA00022630"/>
    </source>
</evidence>
<dbReference type="Gene3D" id="3.30.465.10">
    <property type="match status" value="1"/>
</dbReference>
<comment type="caution">
    <text evidence="7">The sequence shown here is derived from an EMBL/GenBank/DDBJ whole genome shotgun (WGS) entry which is preliminary data.</text>
</comment>
<dbReference type="InterPro" id="IPR004113">
    <property type="entry name" value="FAD-bd_oxidored_4_C"/>
</dbReference>
<proteinExistence type="predicted"/>
<keyword evidence="3" id="KW-0274">FAD</keyword>
<accession>A0ABR1FE84</accession>
<protein>
    <recommendedName>
        <fullName evidence="6">FAD-binding PCMH-type domain-containing protein</fullName>
    </recommendedName>
</protein>
<dbReference type="InterPro" id="IPR016171">
    <property type="entry name" value="Vanillyl_alc_oxidase_C-sub2"/>
</dbReference>
<feature type="region of interest" description="Disordered" evidence="5">
    <location>
        <begin position="20"/>
        <end position="53"/>
    </location>
</feature>
<dbReference type="Proteomes" id="UP001498771">
    <property type="component" value="Unassembled WGS sequence"/>
</dbReference>
<dbReference type="InterPro" id="IPR016164">
    <property type="entry name" value="FAD-linked_Oxase-like_C"/>
</dbReference>
<dbReference type="PROSITE" id="PS51387">
    <property type="entry name" value="FAD_PCMH"/>
    <property type="match status" value="1"/>
</dbReference>
<reference evidence="7 8" key="1">
    <citation type="submission" date="2024-03" db="EMBL/GenBank/DDBJ databases">
        <title>Genome-scale model development and genomic sequencing of the oleaginous clade Lipomyces.</title>
        <authorList>
            <consortium name="Lawrence Berkeley National Laboratory"/>
            <person name="Czajka J.J."/>
            <person name="Han Y."/>
            <person name="Kim J."/>
            <person name="Mondo S.J."/>
            <person name="Hofstad B.A."/>
            <person name="Robles A."/>
            <person name="Haridas S."/>
            <person name="Riley R."/>
            <person name="LaButti K."/>
            <person name="Pangilinan J."/>
            <person name="Andreopoulos W."/>
            <person name="Lipzen A."/>
            <person name="Yan J."/>
            <person name="Wang M."/>
            <person name="Ng V."/>
            <person name="Grigoriev I.V."/>
            <person name="Spatafora J.W."/>
            <person name="Magnuson J.K."/>
            <person name="Baker S.E."/>
            <person name="Pomraning K.R."/>
        </authorList>
    </citation>
    <scope>NUCLEOTIDE SEQUENCE [LARGE SCALE GENOMIC DNA]</scope>
    <source>
        <strain evidence="7 8">Phaff 52-87</strain>
    </source>
</reference>
<dbReference type="InterPro" id="IPR016169">
    <property type="entry name" value="FAD-bd_PCMH_sub2"/>
</dbReference>
<dbReference type="InterPro" id="IPR006094">
    <property type="entry name" value="Oxid_FAD_bind_N"/>
</dbReference>
<name>A0ABR1FE84_9ASCO</name>
<dbReference type="SUPFAM" id="SSF55103">
    <property type="entry name" value="FAD-linked oxidases, C-terminal domain"/>
    <property type="match status" value="1"/>
</dbReference>
<feature type="compositionally biased region" description="Pro residues" evidence="5">
    <location>
        <begin position="42"/>
        <end position="52"/>
    </location>
</feature>
<dbReference type="RefSeq" id="XP_064771197.1">
    <property type="nucleotide sequence ID" value="XM_064911770.1"/>
</dbReference>
<sequence>MVFRNSRTVAVARGAQRFARRWTSSSRAKSTSPASATSPSGTTPPPPPPPKQRPALLYAGVSALATAGIATYVFKSKVSDAAPMTASFSDLATFLTSSAIPTSLLSRPRYASAKETAQAIAEISAVIGEANVTSSPGEIESHSTNPACTHHPPGEDQHPAAIVLPGSTEDVSAILKICNRYSVPVVPYSAGTSLEGHIYSVRPGGICIDFRRMNAILAVHEDDLDVVVQAGVPYAEINSALAPLGLVLGSDCAPSAQIGGMVATNASGINAVSYGAMKENTIALTAVLADGTVIKTRQRPRKSSAGYNLTGLLVGSEGTLAVVTEATLKIHVKPKVEKVIVAQFKTTRDTTDAVADIFRAGIKPGALELLDDRMMKALNLAHMTTREWLETPSLFIRVGGVNEKVLGEYTKAIKTACDAHACAAFVPARNQAEGEELFLARKNAHYACLDYGYETFGPECRMWGTDVAVPLSRLSYVLEETRKDFDAHGIVSCVLGHVGDGNFHTNIYFLSDQEARVREITDRMVKRGLENEGTCTGEHGVGNGKRGYLELELGPSTVDAMRKLKMAWDPKRILNPDKVFKIDPEDTGF</sequence>
<dbReference type="EMBL" id="JBBJBU010000001">
    <property type="protein sequence ID" value="KAK7208164.1"/>
    <property type="molecule type" value="Genomic_DNA"/>
</dbReference>
<evidence type="ECO:0000313" key="7">
    <source>
        <dbReference type="EMBL" id="KAK7208164.1"/>
    </source>
</evidence>
<dbReference type="PANTHER" id="PTHR11748:SF117">
    <property type="entry name" value="AER321WP"/>
    <property type="match status" value="1"/>
</dbReference>
<feature type="compositionally biased region" description="Low complexity" evidence="5">
    <location>
        <begin position="21"/>
        <end position="41"/>
    </location>
</feature>
<evidence type="ECO:0000313" key="8">
    <source>
        <dbReference type="Proteomes" id="UP001498771"/>
    </source>
</evidence>
<dbReference type="Gene3D" id="1.10.45.10">
    <property type="entry name" value="Vanillyl-alcohol Oxidase, Chain A, domain 4"/>
    <property type="match status" value="1"/>
</dbReference>
<comment type="cofactor">
    <cofactor evidence="1">
        <name>FAD</name>
        <dbReference type="ChEBI" id="CHEBI:57692"/>
    </cofactor>
</comment>
<organism evidence="7 8">
    <name type="scientific">Myxozyma melibiosi</name>
    <dbReference type="NCBI Taxonomy" id="54550"/>
    <lineage>
        <taxon>Eukaryota</taxon>
        <taxon>Fungi</taxon>
        <taxon>Dikarya</taxon>
        <taxon>Ascomycota</taxon>
        <taxon>Saccharomycotina</taxon>
        <taxon>Lipomycetes</taxon>
        <taxon>Lipomycetales</taxon>
        <taxon>Lipomycetaceae</taxon>
        <taxon>Myxozyma</taxon>
    </lineage>
</organism>